<accession>A0A0C1TYG9</accession>
<protein>
    <submittedName>
        <fullName evidence="2">ABC-2 transporter family protein</fullName>
    </submittedName>
</protein>
<dbReference type="AlphaFoldDB" id="A0A0C1TYG9"/>
<dbReference type="EMBL" id="AYSO01000020">
    <property type="protein sequence ID" value="KIE44378.1"/>
    <property type="molecule type" value="Genomic_DNA"/>
</dbReference>
<organism evidence="2 3">
    <name type="scientific">Clostridium argentinense CDC 2741</name>
    <dbReference type="NCBI Taxonomy" id="1418104"/>
    <lineage>
        <taxon>Bacteria</taxon>
        <taxon>Bacillati</taxon>
        <taxon>Bacillota</taxon>
        <taxon>Clostridia</taxon>
        <taxon>Eubacteriales</taxon>
        <taxon>Clostridiaceae</taxon>
        <taxon>Clostridium</taxon>
    </lineage>
</organism>
<keyword evidence="1" id="KW-0812">Transmembrane</keyword>
<dbReference type="PANTHER" id="PTHR36832">
    <property type="entry name" value="SLR1174 PROTEIN-RELATED"/>
    <property type="match status" value="1"/>
</dbReference>
<feature type="transmembrane region" description="Helical" evidence="1">
    <location>
        <begin position="235"/>
        <end position="253"/>
    </location>
</feature>
<feature type="transmembrane region" description="Helical" evidence="1">
    <location>
        <begin position="20"/>
        <end position="43"/>
    </location>
</feature>
<keyword evidence="1" id="KW-1133">Transmembrane helix</keyword>
<feature type="transmembrane region" description="Helical" evidence="1">
    <location>
        <begin position="179"/>
        <end position="199"/>
    </location>
</feature>
<comment type="caution">
    <text evidence="2">The sequence shown here is derived from an EMBL/GenBank/DDBJ whole genome shotgun (WGS) entry which is preliminary data.</text>
</comment>
<gene>
    <name evidence="2" type="ORF">U732_304</name>
</gene>
<name>A0A0C1TYG9_9CLOT</name>
<feature type="transmembrane region" description="Helical" evidence="1">
    <location>
        <begin position="118"/>
        <end position="136"/>
    </location>
</feature>
<evidence type="ECO:0000256" key="1">
    <source>
        <dbReference type="SAM" id="Phobius"/>
    </source>
</evidence>
<dbReference type="Proteomes" id="UP000031366">
    <property type="component" value="Unassembled WGS sequence"/>
</dbReference>
<dbReference type="InterPro" id="IPR010390">
    <property type="entry name" value="ABC-2_transporter-like"/>
</dbReference>
<dbReference type="STRING" id="29341.RSJ17_04330"/>
<dbReference type="PANTHER" id="PTHR36832:SF1">
    <property type="entry name" value="SLR1174 PROTEIN"/>
    <property type="match status" value="1"/>
</dbReference>
<keyword evidence="1" id="KW-0472">Membrane</keyword>
<evidence type="ECO:0000313" key="3">
    <source>
        <dbReference type="Proteomes" id="UP000031366"/>
    </source>
</evidence>
<feature type="transmembrane region" description="Helical" evidence="1">
    <location>
        <begin position="142"/>
        <end position="167"/>
    </location>
</feature>
<dbReference type="Pfam" id="PF06182">
    <property type="entry name" value="ABC2_membrane_6"/>
    <property type="match status" value="1"/>
</dbReference>
<evidence type="ECO:0000313" key="2">
    <source>
        <dbReference type="EMBL" id="KIE44378.1"/>
    </source>
</evidence>
<sequence>MSKLNKYIHIFKISLSNNLIYFWNFIIRNLFFVFIIYIFLMLWGNIYGQKGDIISGLTLNKIIWYLIVTETINLSRSNFHIQISDDVKSGAIAYGINKPYNYVLYCFFNSLGEIAVKLGCNMILGIIIGICFVGFLEGFNIVYLPLILLSILIGSTINFFIYIILALTSFWIEENKPFFWIYSKLTFTLGGMLVPLDLFPNWLKNISSYLPFAYVTYVPGKLAVDFSLKKFYEGFGIQVLYLIIFVILALVLYRKGAEKLNVNGG</sequence>
<keyword evidence="3" id="KW-1185">Reference proteome</keyword>
<proteinExistence type="predicted"/>
<reference evidence="2 3" key="1">
    <citation type="journal article" date="2015" name="Infect. Genet. Evol.">
        <title>Genomic sequences of six botulinum neurotoxin-producing strains representing three clostridial species illustrate the mobility and diversity of botulinum neurotoxin genes.</title>
        <authorList>
            <person name="Smith T.J."/>
            <person name="Hill K.K."/>
            <person name="Xie G."/>
            <person name="Foley B.T."/>
            <person name="Williamson C.H."/>
            <person name="Foster J.T."/>
            <person name="Johnson S.L."/>
            <person name="Chertkov O."/>
            <person name="Teshima H."/>
            <person name="Gibbons H.S."/>
            <person name="Johnsky L.A."/>
            <person name="Karavis M.A."/>
            <person name="Smith L.A."/>
        </authorList>
    </citation>
    <scope>NUCLEOTIDE SEQUENCE [LARGE SCALE GENOMIC DNA]</scope>
    <source>
        <strain evidence="2 3">CDC 2741</strain>
    </source>
</reference>